<dbReference type="EMBL" id="CP037968">
    <property type="protein sequence ID" value="QYZ79626.1"/>
    <property type="molecule type" value="Genomic_DNA"/>
</dbReference>
<evidence type="ECO:0000313" key="4">
    <source>
        <dbReference type="Proteomes" id="UP000826709"/>
    </source>
</evidence>
<feature type="coiled-coil region" evidence="1">
    <location>
        <begin position="478"/>
        <end position="505"/>
    </location>
</feature>
<dbReference type="Proteomes" id="UP000826709">
    <property type="component" value="Chromosome"/>
</dbReference>
<dbReference type="RefSeq" id="WP_220680936.1">
    <property type="nucleotide sequence ID" value="NZ_CP037968.1"/>
</dbReference>
<evidence type="ECO:0000256" key="2">
    <source>
        <dbReference type="SAM" id="MobiDB-lite"/>
    </source>
</evidence>
<keyword evidence="4" id="KW-1185">Reference proteome</keyword>
<accession>A0A8G1A244</accession>
<feature type="coiled-coil region" evidence="1">
    <location>
        <begin position="419"/>
        <end position="453"/>
    </location>
</feature>
<dbReference type="PANTHER" id="PTHR40707:SF1">
    <property type="entry name" value="DUF460 DOMAIN-CONTAINING PROTEIN"/>
    <property type="match status" value="1"/>
</dbReference>
<dbReference type="InterPro" id="IPR007408">
    <property type="entry name" value="DUF460"/>
</dbReference>
<dbReference type="Pfam" id="PF04312">
    <property type="entry name" value="DUF460"/>
    <property type="match status" value="1"/>
</dbReference>
<reference evidence="3" key="2">
    <citation type="submission" date="2019-03" db="EMBL/GenBank/DDBJ databases">
        <authorList>
            <person name="Chen S.-C."/>
            <person name="Wu S.-Y."/>
            <person name="Lai M.-C."/>
        </authorList>
    </citation>
    <scope>NUCLEOTIDE SEQUENCE</scope>
    <source>
        <strain evidence="3">ML15</strain>
    </source>
</reference>
<dbReference type="PANTHER" id="PTHR40707">
    <property type="entry name" value="POSSIBLE NUCLEASE OF RNASE H FOLD, RUVC/YQGF FAMILY"/>
    <property type="match status" value="1"/>
</dbReference>
<keyword evidence="1" id="KW-0175">Coiled coil</keyword>
<organism evidence="3 4">
    <name type="scientific">Methanofollis formosanus</name>
    <dbReference type="NCBI Taxonomy" id="299308"/>
    <lineage>
        <taxon>Archaea</taxon>
        <taxon>Methanobacteriati</taxon>
        <taxon>Methanobacteriota</taxon>
        <taxon>Stenosarchaea group</taxon>
        <taxon>Methanomicrobia</taxon>
        <taxon>Methanomicrobiales</taxon>
        <taxon>Methanomicrobiaceae</taxon>
        <taxon>Methanofollis</taxon>
    </lineage>
</organism>
<dbReference type="OrthoDB" id="15228at2157"/>
<evidence type="ECO:0000313" key="3">
    <source>
        <dbReference type="EMBL" id="QYZ79626.1"/>
    </source>
</evidence>
<reference evidence="3" key="1">
    <citation type="journal article" date="2005" name="Int. J. Syst. Evol. Microbiol.">
        <title>Methanofollis formosanus sp. nov., isolated from a fish pond.</title>
        <authorList>
            <person name="Wu S.Y."/>
            <person name="Chen S.C."/>
            <person name="Lai M.C."/>
        </authorList>
    </citation>
    <scope>NUCLEOTIDE SEQUENCE</scope>
    <source>
        <strain evidence="3">ML15</strain>
    </source>
</reference>
<dbReference type="KEGG" id="mfk:E2N92_09380"/>
<evidence type="ECO:0000256" key="1">
    <source>
        <dbReference type="SAM" id="Coils"/>
    </source>
</evidence>
<gene>
    <name evidence="3" type="ORF">E2N92_09380</name>
</gene>
<name>A0A8G1A244_9EURY</name>
<protein>
    <submittedName>
        <fullName evidence="3">DUF460 domain-containing protein</fullName>
    </submittedName>
</protein>
<proteinExistence type="predicted"/>
<dbReference type="AlphaFoldDB" id="A0A8G1A244"/>
<sequence>MKVFGIDIIRGSVRSRTERPVYALVVLEDGEVVATMQVNAFRLSRLIARDEPDILATDSVQELAVDQRALVGFMQTLPTKTALVQVTGGERKETLQKVAGRYNILVEKTDPFAEAGAAARIAYLGGGAVVVAFEKTTEVTVSRHRSPGKGGWSQNRYVRKVHGAVRERAREVEGHLVAAGLRYEKSERLAFGGFSRVQFLVYAPRDEIPVRTYAGADVQVRVQGRRLDRIRYEPLSRRPRYLIVGIDPGTTTGIGAVTLEGEVVEIFSSRQMGPAEMIEHITSVGKPLIIASDVSPMPDTVEKVRRAFNAVAYVPPQDRSVELKLDLTAGTGYANPHERDALSAALDAYRSYKNKFQNIARRVPPGFDLDEVRAGVLRGRSIDIVLTDLSGRQQAAGPEEEAAPPPEEPTERDERSERITHLERTARRLREFVQELEEGIGEKDAEITRLKRQIRRERSDRSKVLLRDAEIGKRDAQIAALKKRLRKEEKRNKSLKKRIEQMRRVEELQIGEGQAAVKALDSLTHDALRALEAELGVGEEDVVSVRTTGGWGRSVVKDLAARQVRAVAVPGDSLDEQDPHLIAEALVAGLPLVPAGTVGLRLMGRIGTVEEERLAAALEAWAGRVEAREREKKAAMLNQVFKEYRTEREKEVRRRG</sequence>
<feature type="region of interest" description="Disordered" evidence="2">
    <location>
        <begin position="388"/>
        <end position="418"/>
    </location>
</feature>